<evidence type="ECO:0000256" key="2">
    <source>
        <dbReference type="ARBA" id="ARBA00004941"/>
    </source>
</evidence>
<dbReference type="UniPathway" id="UPA00068">
    <property type="reaction ID" value="UER00114"/>
</dbReference>
<evidence type="ECO:0000259" key="9">
    <source>
        <dbReference type="Pfam" id="PF00206"/>
    </source>
</evidence>
<keyword evidence="8" id="KW-0963">Cytoplasm</keyword>
<dbReference type="eggNOG" id="COG0165">
    <property type="taxonomic scope" value="Bacteria"/>
</dbReference>
<comment type="caution">
    <text evidence="11">The sequence shown here is derived from an EMBL/GenBank/DDBJ whole genome shotgun (WGS) entry which is preliminary data.</text>
</comment>
<dbReference type="GO" id="GO:0004056">
    <property type="term" value="F:argininosuccinate lyase activity"/>
    <property type="evidence" value="ECO:0007669"/>
    <property type="project" value="UniProtKB-UniRule"/>
</dbReference>
<dbReference type="PANTHER" id="PTHR43814">
    <property type="entry name" value="ARGININOSUCCINATE LYASE"/>
    <property type="match status" value="1"/>
</dbReference>
<evidence type="ECO:0000256" key="3">
    <source>
        <dbReference type="ARBA" id="ARBA00005552"/>
    </source>
</evidence>
<evidence type="ECO:0000259" key="10">
    <source>
        <dbReference type="Pfam" id="PF14698"/>
    </source>
</evidence>
<dbReference type="FunFam" id="1.10.40.30:FF:000001">
    <property type="entry name" value="Argininosuccinate lyase"/>
    <property type="match status" value="1"/>
</dbReference>
<dbReference type="Pfam" id="PF00206">
    <property type="entry name" value="Lyase_1"/>
    <property type="match status" value="1"/>
</dbReference>
<keyword evidence="12" id="KW-1185">Reference proteome</keyword>
<dbReference type="InterPro" id="IPR029419">
    <property type="entry name" value="Arg_succ_lyase_C"/>
</dbReference>
<dbReference type="Gene3D" id="1.20.200.10">
    <property type="entry name" value="Fumarase/aspartase (Central domain)"/>
    <property type="match status" value="1"/>
</dbReference>
<evidence type="ECO:0000313" key="11">
    <source>
        <dbReference type="EMBL" id="EMR12191.1"/>
    </source>
</evidence>
<dbReference type="InterPro" id="IPR000362">
    <property type="entry name" value="Fumarate_lyase_fam"/>
</dbReference>
<evidence type="ECO:0000256" key="5">
    <source>
        <dbReference type="ARBA" id="ARBA00022571"/>
    </source>
</evidence>
<evidence type="ECO:0000256" key="7">
    <source>
        <dbReference type="ARBA" id="ARBA00023239"/>
    </source>
</evidence>
<dbReference type="PANTHER" id="PTHR43814:SF1">
    <property type="entry name" value="ARGININOSUCCINATE LYASE"/>
    <property type="match status" value="1"/>
</dbReference>
<dbReference type="Proteomes" id="UP000012019">
    <property type="component" value="Unassembled WGS sequence"/>
</dbReference>
<dbReference type="PRINTS" id="PR00149">
    <property type="entry name" value="FUMRATELYASE"/>
</dbReference>
<comment type="similarity">
    <text evidence="8">Belongs to the lyase 1 family. Argininosuccinate lyase subfamily.</text>
</comment>
<dbReference type="PATRIC" id="fig|1286106.3.peg.2311"/>
<comment type="catalytic activity">
    <reaction evidence="1 8">
        <text>2-(N(omega)-L-arginino)succinate = fumarate + L-arginine</text>
        <dbReference type="Rhea" id="RHEA:24020"/>
        <dbReference type="ChEBI" id="CHEBI:29806"/>
        <dbReference type="ChEBI" id="CHEBI:32682"/>
        <dbReference type="ChEBI" id="CHEBI:57472"/>
        <dbReference type="EC" id="4.3.2.1"/>
    </reaction>
</comment>
<dbReference type="Pfam" id="PF14698">
    <property type="entry name" value="ASL_C2"/>
    <property type="match status" value="1"/>
</dbReference>
<feature type="domain" description="Fumarate lyase N-terminal" evidence="9">
    <location>
        <begin position="47"/>
        <end position="340"/>
    </location>
</feature>
<reference evidence="11 12" key="1">
    <citation type="journal article" date="2013" name="Genome Announc.">
        <title>Draft Genome Sequence of Methylophaga lonarensis MPLT, a Haloalkaliphilic (Non-Methane-Utilizing) Methylotroph.</title>
        <authorList>
            <person name="Shetty S.A."/>
            <person name="Marathe N.P."/>
            <person name="Munot H."/>
            <person name="Antony C.P."/>
            <person name="Dhotre D.P."/>
            <person name="Murrell J.C."/>
            <person name="Shouche Y.S."/>
        </authorList>
    </citation>
    <scope>NUCLEOTIDE SEQUENCE [LARGE SCALE GENOMIC DNA]</scope>
    <source>
        <strain evidence="11 12">MPL</strain>
    </source>
</reference>
<dbReference type="Gene3D" id="1.10.275.10">
    <property type="entry name" value="Fumarase/aspartase (N-terminal domain)"/>
    <property type="match status" value="1"/>
</dbReference>
<dbReference type="HAMAP" id="MF_00006">
    <property type="entry name" value="Arg_succ_lyase"/>
    <property type="match status" value="1"/>
</dbReference>
<keyword evidence="5 8" id="KW-0055">Arginine biosynthesis</keyword>
<dbReference type="InterPro" id="IPR009049">
    <property type="entry name" value="Argininosuccinate_lyase"/>
</dbReference>
<dbReference type="FunFam" id="1.10.275.10:FF:000002">
    <property type="entry name" value="Argininosuccinate lyase"/>
    <property type="match status" value="1"/>
</dbReference>
<sequence length="496" mass="55911">MDGNNSLILAFSLGLTEQSRYNCRQFLPPALQANYMSTSDKKLSSARLTQPTDKFVEEFTASVMFDQRMYRQDIQGSIAHATMLAKVGVLSEKEREQIISGLQQIMQEIERGEFEWSIAQEDVHMNIEARLIQLIGEVGKKLHTGRSRNDQVATDVRLYLRDMIVPIRSELRRLQLALLDVAEREADTIMPGFTHLQTAQPVTFGHHMMAWFEMLQRDIERLDDCSKRTNSLPLGAAALAGTTFPIDRSYTAELLGFERICRNSLDAVSDRDFAIEFNSFAALLMMHLSRFSEELIIWSSAQFDFVDLGDAFCTGSSIMPQKKNPDVPELVRGKTSRVYGNLFNLLTLMKNQPLAYNKDNQEDKEPLFDTIDTLLGSLRVYADMMGVIKVKKNNMRQAALKGYATATDLADYLVRKGLPFRDAHEVVGLSVAYGIRQNKDLSELSLEELRQFSDQINEDVFAVLTLEGSVAARNHLGGTAPAQVREAISFARQQLG</sequence>
<dbReference type="EMBL" id="APHR01000067">
    <property type="protein sequence ID" value="EMR12191.1"/>
    <property type="molecule type" value="Genomic_DNA"/>
</dbReference>
<name>M7NYA0_9GAMM</name>
<protein>
    <recommendedName>
        <fullName evidence="4 8">Argininosuccinate lyase</fullName>
        <shortName evidence="8">ASAL</shortName>
        <ecNumber evidence="4 8">4.3.2.1</ecNumber>
    </recommendedName>
    <alternativeName>
        <fullName evidence="8">Arginosuccinase</fullName>
    </alternativeName>
</protein>
<dbReference type="NCBIfam" id="TIGR00838">
    <property type="entry name" value="argH"/>
    <property type="match status" value="1"/>
</dbReference>
<comment type="subcellular location">
    <subcellularLocation>
        <location evidence="8">Cytoplasm</location>
    </subcellularLocation>
</comment>
<dbReference type="AlphaFoldDB" id="M7NYA0"/>
<dbReference type="InterPro" id="IPR008948">
    <property type="entry name" value="L-Aspartase-like"/>
</dbReference>
<dbReference type="STRING" id="1286106.MPL1_11553"/>
<evidence type="ECO:0000256" key="1">
    <source>
        <dbReference type="ARBA" id="ARBA00000985"/>
    </source>
</evidence>
<dbReference type="FunFam" id="1.20.200.10:FF:000015">
    <property type="entry name" value="argininosuccinate lyase isoform X2"/>
    <property type="match status" value="1"/>
</dbReference>
<feature type="domain" description="Argininosuccinate lyase C-terminal" evidence="10">
    <location>
        <begin position="403"/>
        <end position="471"/>
    </location>
</feature>
<gene>
    <name evidence="8" type="primary">argH</name>
    <name evidence="11" type="ORF">MPL1_11553</name>
</gene>
<organism evidence="11 12">
    <name type="scientific">Methylophaga lonarensis MPL</name>
    <dbReference type="NCBI Taxonomy" id="1286106"/>
    <lineage>
        <taxon>Bacteria</taxon>
        <taxon>Pseudomonadati</taxon>
        <taxon>Pseudomonadota</taxon>
        <taxon>Gammaproteobacteria</taxon>
        <taxon>Thiotrichales</taxon>
        <taxon>Piscirickettsiaceae</taxon>
        <taxon>Methylophaga</taxon>
    </lineage>
</organism>
<dbReference type="EC" id="4.3.2.1" evidence="4 8"/>
<dbReference type="PRINTS" id="PR00145">
    <property type="entry name" value="ARGSUCLYASE"/>
</dbReference>
<evidence type="ECO:0000256" key="4">
    <source>
        <dbReference type="ARBA" id="ARBA00012338"/>
    </source>
</evidence>
<comment type="similarity">
    <text evidence="3">In the N-terminal section; belongs to the lyase 1 family. Argininosuccinate lyase subfamily.</text>
</comment>
<evidence type="ECO:0000256" key="6">
    <source>
        <dbReference type="ARBA" id="ARBA00022605"/>
    </source>
</evidence>
<dbReference type="InterPro" id="IPR020557">
    <property type="entry name" value="Fumarate_lyase_CS"/>
</dbReference>
<evidence type="ECO:0000313" key="12">
    <source>
        <dbReference type="Proteomes" id="UP000012019"/>
    </source>
</evidence>
<keyword evidence="7 8" id="KW-0456">Lyase</keyword>
<dbReference type="PROSITE" id="PS00163">
    <property type="entry name" value="FUMARATE_LYASES"/>
    <property type="match status" value="1"/>
</dbReference>
<dbReference type="InterPro" id="IPR022761">
    <property type="entry name" value="Fumarate_lyase_N"/>
</dbReference>
<keyword evidence="6 8" id="KW-0028">Amino-acid biosynthesis</keyword>
<dbReference type="InterPro" id="IPR024083">
    <property type="entry name" value="Fumarase/histidase_N"/>
</dbReference>
<evidence type="ECO:0000256" key="8">
    <source>
        <dbReference type="HAMAP-Rule" id="MF_00006"/>
    </source>
</evidence>
<accession>M7NYA0</accession>
<dbReference type="SUPFAM" id="SSF48557">
    <property type="entry name" value="L-aspartase-like"/>
    <property type="match status" value="1"/>
</dbReference>
<dbReference type="Gene3D" id="1.10.40.30">
    <property type="entry name" value="Fumarase/aspartase (C-terminal domain)"/>
    <property type="match status" value="1"/>
</dbReference>
<dbReference type="GO" id="GO:0042450">
    <property type="term" value="P:L-arginine biosynthetic process via ornithine"/>
    <property type="evidence" value="ECO:0007669"/>
    <property type="project" value="UniProtKB-UniRule"/>
</dbReference>
<proteinExistence type="inferred from homology"/>
<dbReference type="CDD" id="cd01359">
    <property type="entry name" value="Argininosuccinate_lyase"/>
    <property type="match status" value="1"/>
</dbReference>
<dbReference type="GO" id="GO:0005829">
    <property type="term" value="C:cytosol"/>
    <property type="evidence" value="ECO:0007669"/>
    <property type="project" value="TreeGrafter"/>
</dbReference>
<comment type="pathway">
    <text evidence="2 8">Amino-acid biosynthesis; L-arginine biosynthesis; L-arginine from L-ornithine and carbamoyl phosphate: step 3/3.</text>
</comment>